<name>A0A2V1DR27_9PLEO</name>
<dbReference type="CDD" id="cd02249">
    <property type="entry name" value="ZZ"/>
    <property type="match status" value="1"/>
</dbReference>
<evidence type="ECO:0000256" key="4">
    <source>
        <dbReference type="ARBA" id="ARBA00022833"/>
    </source>
</evidence>
<dbReference type="PANTHER" id="PTHR10039">
    <property type="entry name" value="AMELOGENIN"/>
    <property type="match status" value="1"/>
</dbReference>
<dbReference type="OrthoDB" id="448455at2759"/>
<feature type="region of interest" description="Disordered" evidence="5">
    <location>
        <begin position="712"/>
        <end position="737"/>
    </location>
</feature>
<dbReference type="InterPro" id="IPR056884">
    <property type="entry name" value="NPHP3-like_N"/>
</dbReference>
<dbReference type="InterPro" id="IPR031350">
    <property type="entry name" value="Goodbye_dom"/>
</dbReference>
<dbReference type="Gene3D" id="3.40.50.300">
    <property type="entry name" value="P-loop containing nucleotide triphosphate hydrolases"/>
    <property type="match status" value="1"/>
</dbReference>
<dbReference type="SUPFAM" id="SSF57850">
    <property type="entry name" value="RING/U-box"/>
    <property type="match status" value="1"/>
</dbReference>
<protein>
    <recommendedName>
        <fullName evidence="6">ZZ-type domain-containing protein</fullName>
    </recommendedName>
</protein>
<dbReference type="GO" id="GO:0008270">
    <property type="term" value="F:zinc ion binding"/>
    <property type="evidence" value="ECO:0007669"/>
    <property type="project" value="UniProtKB-KW"/>
</dbReference>
<keyword evidence="2" id="KW-0677">Repeat</keyword>
<sequence>MSIQNVSQRVDSTDLGVLWTKAVDDYMQKTGNNVAPMRSQSLNDVMEATSKEMKAFGGRRHDGGKVDKVRSAFQRHLAGMQKCMNGLEMVGAAAGAFPPAMPVGIVFSACGRLLSAFAAASAQYDKVEEFFTHAGRFFERLSLLEGKASGEPLALAIVRVFSIQLSICGIAQRLATSGRVKLFFNMLWNMEDPELSAAYAAMQASIEELGATIGYASYSAIRDTHEDVSKVNEKLDELDAHIQGFRSTLTQDVQALYASNIALDIKITKGFVSMEAKQDQSYELQLYLAQTQDQIMKAIAQSATPPEGIQTKGDVGDASIKAAAHVRSFFEDRQEQYPAFSTVYDNNLEQHEYLEKTMVSYTNEWLFADPTFSKWRNAVSQVIWLQGIDGTGKTYLTCAAHQDAISQLGDSVCCGYFYFFPDRACVETALACIVMQIVARNERYAEAMAAQLREEAASPGLVPADTSTWKRFFTSRFTTANGSDRLLLFLDGFDEAREDQKQLMIDFVEYIEANKSRISIFLTTRRTFVPKFGSLSSEIIHITKERVTPNLTFLIKKRLETRPQLRRLSKVARKTILRNLLKHADSMLFADHMLQRLSYIGRESVIIRALDNMPSSLVELFELFERECAKGRSEEQLTVLRALFTWMTYAEKTLTLSDASILIAYTVQASRGRSFQEQIQAMNGASLLHNDNEVIDIEDEIVARSSRFLRMSRQPTSSESRTDDIETSDEEDDDAEAIDEMNDPTMIAYRTTELVFQDYATRRFFRHPERVNNASETGLRVSALQANLDIFVACVDLILGLGWTKSSRSMKPNSLQEYALSFWQRHFSQLDVAQADDATAIRVVQTLYRISLNAEMFATAVQRHCLDLDSVLPERAPASTSWYDQVKLWADRAAGLGVDATSEDLRQWIRGPKEELILLPLARGHLKAWFFETSQWGFVYGYQLGRRCIQLTQRNELIYQGSDNIQEISHYAGIFPSSIPDSLKLKAITVTYFALHFKLDGSTTGGNVDFVIGQMQESAALATTSRDRMITLYFLGIFYCMLNKKADAISVFSKARREISRENLDLTSSEGEDIVSSEVANIRELILDRLSDLLEGTGRYQEALDLRSEFKSLYNILRYNINFSIIRLCWKLDQTGQKAMDILKSWSKKERNTYFRRIYGGPVSRADLIEHTRPPRRTAEMQLYLGWLQEADQTLYQQQVRATIYQDILHDVEKAKEVRLQLFRAKPALYDIKKRVDDIKLVQGEEWRRHAAAIYRQFLATSNPEIMESKLEELASLPVLRFQQSDELQESQVGMLRAYMLRVLGPTREYQKSMNTLFNICVAGLEDGVSYNDGPSLRLLTKVLSSLPGLERDACISYAAQFSILDRQLQHSSNNGNLNKTSSHEEHTFWNGDEDLTKIEYPCDGCGRKQFRWDSAQYMCLVCPNLDLCEACYEKENESHHRAPQASNPDENGVWEDELWHPFCDNTHVYIKGPMKHWKGVRGGMIRIDDSEVAVRDWLKGLKEVRWKQAWDFFWRSQNRLCNIGPEAF</sequence>
<dbReference type="Pfam" id="PF24883">
    <property type="entry name" value="NPHP3_N"/>
    <property type="match status" value="1"/>
</dbReference>
<dbReference type="Pfam" id="PF00569">
    <property type="entry name" value="ZZ"/>
    <property type="match status" value="1"/>
</dbReference>
<accession>A0A2V1DR27</accession>
<gene>
    <name evidence="7" type="ORF">DM02DRAFT_671848</name>
</gene>
<evidence type="ECO:0000256" key="1">
    <source>
        <dbReference type="ARBA" id="ARBA00022723"/>
    </source>
</evidence>
<dbReference type="InterPro" id="IPR043145">
    <property type="entry name" value="Znf_ZZ_sf"/>
</dbReference>
<evidence type="ECO:0000256" key="2">
    <source>
        <dbReference type="ARBA" id="ARBA00022737"/>
    </source>
</evidence>
<keyword evidence="8" id="KW-1185">Reference proteome</keyword>
<evidence type="ECO:0000256" key="3">
    <source>
        <dbReference type="ARBA" id="ARBA00022771"/>
    </source>
</evidence>
<dbReference type="Gene3D" id="3.30.60.90">
    <property type="match status" value="1"/>
</dbReference>
<dbReference type="EMBL" id="KZ805370">
    <property type="protein sequence ID" value="PVI00627.1"/>
    <property type="molecule type" value="Genomic_DNA"/>
</dbReference>
<reference evidence="7 8" key="1">
    <citation type="journal article" date="2018" name="Sci. Rep.">
        <title>Comparative genomics provides insights into the lifestyle and reveals functional heterogeneity of dark septate endophytic fungi.</title>
        <authorList>
            <person name="Knapp D.G."/>
            <person name="Nemeth J.B."/>
            <person name="Barry K."/>
            <person name="Hainaut M."/>
            <person name="Henrissat B."/>
            <person name="Johnson J."/>
            <person name="Kuo A."/>
            <person name="Lim J.H.P."/>
            <person name="Lipzen A."/>
            <person name="Nolan M."/>
            <person name="Ohm R.A."/>
            <person name="Tamas L."/>
            <person name="Grigoriev I.V."/>
            <person name="Spatafora J.W."/>
            <person name="Nagy L.G."/>
            <person name="Kovacs G.M."/>
        </authorList>
    </citation>
    <scope>NUCLEOTIDE SEQUENCE [LARGE SCALE GENOMIC DNA]</scope>
    <source>
        <strain evidence="7 8">DSE2036</strain>
    </source>
</reference>
<dbReference type="SMART" id="SM00291">
    <property type="entry name" value="ZnF_ZZ"/>
    <property type="match status" value="1"/>
</dbReference>
<dbReference type="Proteomes" id="UP000244855">
    <property type="component" value="Unassembled WGS sequence"/>
</dbReference>
<evidence type="ECO:0000256" key="5">
    <source>
        <dbReference type="SAM" id="MobiDB-lite"/>
    </source>
</evidence>
<evidence type="ECO:0000313" key="8">
    <source>
        <dbReference type="Proteomes" id="UP000244855"/>
    </source>
</evidence>
<dbReference type="InterPro" id="IPR000433">
    <property type="entry name" value="Znf_ZZ"/>
</dbReference>
<feature type="compositionally biased region" description="Acidic residues" evidence="5">
    <location>
        <begin position="725"/>
        <end position="737"/>
    </location>
</feature>
<keyword evidence="4" id="KW-0862">Zinc</keyword>
<dbReference type="SUPFAM" id="SSF52540">
    <property type="entry name" value="P-loop containing nucleoside triphosphate hydrolases"/>
    <property type="match status" value="1"/>
</dbReference>
<dbReference type="PANTHER" id="PTHR10039:SF17">
    <property type="entry name" value="FUNGAL STAND N-TERMINAL GOODBYE DOMAIN-CONTAINING PROTEIN-RELATED"/>
    <property type="match status" value="1"/>
</dbReference>
<dbReference type="Pfam" id="PF17109">
    <property type="entry name" value="Goodbye"/>
    <property type="match status" value="1"/>
</dbReference>
<proteinExistence type="predicted"/>
<evidence type="ECO:0000259" key="6">
    <source>
        <dbReference type="SMART" id="SM00291"/>
    </source>
</evidence>
<evidence type="ECO:0000313" key="7">
    <source>
        <dbReference type="EMBL" id="PVI00627.1"/>
    </source>
</evidence>
<keyword evidence="1" id="KW-0479">Metal-binding</keyword>
<organism evidence="7 8">
    <name type="scientific">Periconia macrospinosa</name>
    <dbReference type="NCBI Taxonomy" id="97972"/>
    <lineage>
        <taxon>Eukaryota</taxon>
        <taxon>Fungi</taxon>
        <taxon>Dikarya</taxon>
        <taxon>Ascomycota</taxon>
        <taxon>Pezizomycotina</taxon>
        <taxon>Dothideomycetes</taxon>
        <taxon>Pleosporomycetidae</taxon>
        <taxon>Pleosporales</taxon>
        <taxon>Massarineae</taxon>
        <taxon>Periconiaceae</taxon>
        <taxon>Periconia</taxon>
    </lineage>
</organism>
<feature type="domain" description="ZZ-type" evidence="6">
    <location>
        <begin position="1397"/>
        <end position="1443"/>
    </location>
</feature>
<keyword evidence="3" id="KW-0863">Zinc-finger</keyword>
<dbReference type="InterPro" id="IPR027417">
    <property type="entry name" value="P-loop_NTPase"/>
</dbReference>